<dbReference type="Proteomes" id="UP000789375">
    <property type="component" value="Unassembled WGS sequence"/>
</dbReference>
<dbReference type="AlphaFoldDB" id="A0A9N9EGA3"/>
<accession>A0A9N9EGA3</accession>
<reference evidence="1" key="1">
    <citation type="submission" date="2021-06" db="EMBL/GenBank/DDBJ databases">
        <authorList>
            <person name="Kallberg Y."/>
            <person name="Tangrot J."/>
            <person name="Rosling A."/>
        </authorList>
    </citation>
    <scope>NUCLEOTIDE SEQUENCE</scope>
    <source>
        <strain evidence="1">87-6 pot B 2015</strain>
    </source>
</reference>
<protein>
    <submittedName>
        <fullName evidence="1">9857_t:CDS:1</fullName>
    </submittedName>
</protein>
<organism evidence="1 2">
    <name type="scientific">Funneliformis mosseae</name>
    <name type="common">Endomycorrhizal fungus</name>
    <name type="synonym">Glomus mosseae</name>
    <dbReference type="NCBI Taxonomy" id="27381"/>
    <lineage>
        <taxon>Eukaryota</taxon>
        <taxon>Fungi</taxon>
        <taxon>Fungi incertae sedis</taxon>
        <taxon>Mucoromycota</taxon>
        <taxon>Glomeromycotina</taxon>
        <taxon>Glomeromycetes</taxon>
        <taxon>Glomerales</taxon>
        <taxon>Glomeraceae</taxon>
        <taxon>Funneliformis</taxon>
    </lineage>
</organism>
<dbReference type="EMBL" id="CAJVPP010006081">
    <property type="protein sequence ID" value="CAG8673719.1"/>
    <property type="molecule type" value="Genomic_DNA"/>
</dbReference>
<sequence length="61" mass="7611">KYILNSDSKWFKLSFGEVWEDNWVNNYKRLRRLVLLLVRYYEEILGFRANRLEILVPRYIT</sequence>
<keyword evidence="2" id="KW-1185">Reference proteome</keyword>
<name>A0A9N9EGA3_FUNMO</name>
<evidence type="ECO:0000313" key="1">
    <source>
        <dbReference type="EMBL" id="CAG8673719.1"/>
    </source>
</evidence>
<comment type="caution">
    <text evidence="1">The sequence shown here is derived from an EMBL/GenBank/DDBJ whole genome shotgun (WGS) entry which is preliminary data.</text>
</comment>
<evidence type="ECO:0000313" key="2">
    <source>
        <dbReference type="Proteomes" id="UP000789375"/>
    </source>
</evidence>
<proteinExistence type="predicted"/>
<gene>
    <name evidence="1" type="ORF">FMOSSE_LOCUS12542</name>
</gene>
<feature type="non-terminal residue" evidence="1">
    <location>
        <position position="1"/>
    </location>
</feature>